<dbReference type="PANTHER" id="PTHR30535">
    <property type="entry name" value="VITAMIN B12-BINDING PROTEIN"/>
    <property type="match status" value="1"/>
</dbReference>
<dbReference type="CDD" id="cd01139">
    <property type="entry name" value="TroA_f"/>
    <property type="match status" value="1"/>
</dbReference>
<dbReference type="AlphaFoldDB" id="A0A952FKM9"/>
<feature type="chain" id="PRO_5037715899" evidence="1">
    <location>
        <begin position="23"/>
        <end position="375"/>
    </location>
</feature>
<protein>
    <submittedName>
        <fullName evidence="3">ABC transporter substrate-binding protein</fullName>
    </submittedName>
</protein>
<evidence type="ECO:0000256" key="1">
    <source>
        <dbReference type="SAM" id="SignalP"/>
    </source>
</evidence>
<dbReference type="InterPro" id="IPR050902">
    <property type="entry name" value="ABC_Transporter_SBP"/>
</dbReference>
<comment type="caution">
    <text evidence="3">The sequence shown here is derived from an EMBL/GenBank/DDBJ whole genome shotgun (WGS) entry which is preliminary data.</text>
</comment>
<dbReference type="Proteomes" id="UP000700706">
    <property type="component" value="Unassembled WGS sequence"/>
</dbReference>
<organism evidence="3 4">
    <name type="scientific">Inquilinus limosus</name>
    <dbReference type="NCBI Taxonomy" id="171674"/>
    <lineage>
        <taxon>Bacteria</taxon>
        <taxon>Pseudomonadati</taxon>
        <taxon>Pseudomonadota</taxon>
        <taxon>Alphaproteobacteria</taxon>
        <taxon>Rhodospirillales</taxon>
        <taxon>Rhodospirillaceae</taxon>
        <taxon>Inquilinus</taxon>
    </lineage>
</organism>
<feature type="signal peptide" evidence="1">
    <location>
        <begin position="1"/>
        <end position="22"/>
    </location>
</feature>
<proteinExistence type="predicted"/>
<dbReference type="InterPro" id="IPR002491">
    <property type="entry name" value="ABC_transptr_periplasmic_BD"/>
</dbReference>
<accession>A0A952FKM9</accession>
<evidence type="ECO:0000313" key="3">
    <source>
        <dbReference type="EMBL" id="MBW8726377.1"/>
    </source>
</evidence>
<dbReference type="PANTHER" id="PTHR30535:SF34">
    <property type="entry name" value="MOLYBDATE-BINDING PROTEIN MOLA"/>
    <property type="match status" value="1"/>
</dbReference>
<dbReference type="PROSITE" id="PS50983">
    <property type="entry name" value="FE_B12_PBP"/>
    <property type="match status" value="1"/>
</dbReference>
<sequence>MISWRSLGLAAALLFAAGAAPAAETRTVEDVAGRTVQVPAEARRIILGEGRQIYLLAALDTEAPFQRVVGWRDDLEKADRDGYEIYRRKYPFIADLPRFGGAKEGTFDVEQALTLHPDLVVMNLESKLATDEGGLIDKLAAVGIPVVFIDFRERPFENAEKSIRILGQVIGREQRAEELVAFRRAEIEKVTARLASYAGPRPQVMIDRAGGYSDECCMSFGDENFGRMVSVAGGDNIARDLIPGTFGTLNPEQIVASKPDVVIVTGSNWTLYETAGAWVGVGPGADRDASRARLQALMQRPAFTTIPATQTGRVHAIWHQFYDSPYQFVAIQALAKWLHPELFADLDPDATFRSFHERFLPVEYRPGYWVSLTPG</sequence>
<gene>
    <name evidence="3" type="ORF">JF625_14640</name>
</gene>
<feature type="domain" description="Fe/B12 periplasmic-binding" evidence="2">
    <location>
        <begin position="44"/>
        <end position="346"/>
    </location>
</feature>
<name>A0A952FKM9_9PROT</name>
<evidence type="ECO:0000313" key="4">
    <source>
        <dbReference type="Proteomes" id="UP000700706"/>
    </source>
</evidence>
<dbReference type="SUPFAM" id="SSF53807">
    <property type="entry name" value="Helical backbone' metal receptor"/>
    <property type="match status" value="1"/>
</dbReference>
<keyword evidence="1" id="KW-0732">Signal</keyword>
<dbReference type="Gene3D" id="3.40.50.1980">
    <property type="entry name" value="Nitrogenase molybdenum iron protein domain"/>
    <property type="match status" value="2"/>
</dbReference>
<reference evidence="3" key="1">
    <citation type="submission" date="2020-06" db="EMBL/GenBank/DDBJ databases">
        <title>Stable isotope informed genome-resolved metagenomics uncovers potential trophic interactions in rhizosphere soil.</title>
        <authorList>
            <person name="Starr E.P."/>
            <person name="Shi S."/>
            <person name="Blazewicz S.J."/>
            <person name="Koch B.J."/>
            <person name="Probst A.J."/>
            <person name="Hungate B.A."/>
            <person name="Pett-Ridge J."/>
            <person name="Firestone M.K."/>
            <person name="Banfield J.F."/>
        </authorList>
    </citation>
    <scope>NUCLEOTIDE SEQUENCE</scope>
    <source>
        <strain evidence="3">YM_69_17</strain>
    </source>
</reference>
<evidence type="ECO:0000259" key="2">
    <source>
        <dbReference type="PROSITE" id="PS50983"/>
    </source>
</evidence>
<dbReference type="Pfam" id="PF01497">
    <property type="entry name" value="Peripla_BP_2"/>
    <property type="match status" value="1"/>
</dbReference>
<dbReference type="EMBL" id="JAEKLZ010000211">
    <property type="protein sequence ID" value="MBW8726377.1"/>
    <property type="molecule type" value="Genomic_DNA"/>
</dbReference>